<sequence length="93" mass="10758">MGEFLTDITALLCQFLLGRRFDPKYFQNGRSIQLTEPGGKPKIYRDGSLLTKSDKQWNGTIFNVSFFLQEEINKPIEKLLGLRSRIPFPNCNF</sequence>
<name>A0AAD9QA79_ACRCE</name>
<protein>
    <submittedName>
        <fullName evidence="1">Uncharacterized protein</fullName>
    </submittedName>
</protein>
<proteinExistence type="predicted"/>
<keyword evidence="2" id="KW-1185">Reference proteome</keyword>
<dbReference type="EMBL" id="JARQWQ010000049">
    <property type="protein sequence ID" value="KAK2557520.1"/>
    <property type="molecule type" value="Genomic_DNA"/>
</dbReference>
<evidence type="ECO:0000313" key="1">
    <source>
        <dbReference type="EMBL" id="KAK2557520.1"/>
    </source>
</evidence>
<evidence type="ECO:0000313" key="2">
    <source>
        <dbReference type="Proteomes" id="UP001249851"/>
    </source>
</evidence>
<organism evidence="1 2">
    <name type="scientific">Acropora cervicornis</name>
    <name type="common">Staghorn coral</name>
    <dbReference type="NCBI Taxonomy" id="6130"/>
    <lineage>
        <taxon>Eukaryota</taxon>
        <taxon>Metazoa</taxon>
        <taxon>Cnidaria</taxon>
        <taxon>Anthozoa</taxon>
        <taxon>Hexacorallia</taxon>
        <taxon>Scleractinia</taxon>
        <taxon>Astrocoeniina</taxon>
        <taxon>Acroporidae</taxon>
        <taxon>Acropora</taxon>
    </lineage>
</organism>
<accession>A0AAD9QA79</accession>
<dbReference type="AlphaFoldDB" id="A0AAD9QA79"/>
<gene>
    <name evidence="1" type="ORF">P5673_020267</name>
</gene>
<reference evidence="1" key="2">
    <citation type="journal article" date="2023" name="Science">
        <title>Genomic signatures of disease resistance in endangered staghorn corals.</title>
        <authorList>
            <person name="Vollmer S.V."/>
            <person name="Selwyn J.D."/>
            <person name="Despard B.A."/>
            <person name="Roesel C.L."/>
        </authorList>
    </citation>
    <scope>NUCLEOTIDE SEQUENCE</scope>
    <source>
        <strain evidence="1">K2</strain>
    </source>
</reference>
<comment type="caution">
    <text evidence="1">The sequence shown here is derived from an EMBL/GenBank/DDBJ whole genome shotgun (WGS) entry which is preliminary data.</text>
</comment>
<reference evidence="1" key="1">
    <citation type="journal article" date="2023" name="G3 (Bethesda)">
        <title>Whole genome assembly and annotation of the endangered Caribbean coral Acropora cervicornis.</title>
        <authorList>
            <person name="Selwyn J.D."/>
            <person name="Vollmer S.V."/>
        </authorList>
    </citation>
    <scope>NUCLEOTIDE SEQUENCE</scope>
    <source>
        <strain evidence="1">K2</strain>
    </source>
</reference>
<dbReference type="Proteomes" id="UP001249851">
    <property type="component" value="Unassembled WGS sequence"/>
</dbReference>